<dbReference type="Proteomes" id="UP000067626">
    <property type="component" value="Chromosome"/>
</dbReference>
<keyword evidence="7 9" id="KW-0472">Membrane</keyword>
<feature type="transmembrane region" description="Helical" evidence="9">
    <location>
        <begin position="330"/>
        <end position="349"/>
    </location>
</feature>
<dbReference type="EMBL" id="CP012159">
    <property type="protein sequence ID" value="AKT42756.1"/>
    <property type="molecule type" value="Genomic_DNA"/>
</dbReference>
<dbReference type="OrthoDB" id="5488213at2"/>
<feature type="transmembrane region" description="Helical" evidence="9">
    <location>
        <begin position="208"/>
        <end position="232"/>
    </location>
</feature>
<dbReference type="GO" id="GO:0016763">
    <property type="term" value="F:pentosyltransferase activity"/>
    <property type="evidence" value="ECO:0007669"/>
    <property type="project" value="TreeGrafter"/>
</dbReference>
<dbReference type="KEGG" id="ccro:CMC5_069830"/>
<feature type="transmembrane region" description="Helical" evidence="9">
    <location>
        <begin position="391"/>
        <end position="407"/>
    </location>
</feature>
<proteinExistence type="predicted"/>
<accession>A0A0K1EPH7</accession>
<dbReference type="RefSeq" id="WP_050434333.1">
    <property type="nucleotide sequence ID" value="NZ_CP012159.1"/>
</dbReference>
<keyword evidence="4 11" id="KW-0808">Transferase</keyword>
<evidence type="ECO:0000256" key="5">
    <source>
        <dbReference type="ARBA" id="ARBA00022692"/>
    </source>
</evidence>
<keyword evidence="6 9" id="KW-1133">Transmembrane helix</keyword>
<name>A0A0K1EPH7_CHOCO</name>
<keyword evidence="12" id="KW-1185">Reference proteome</keyword>
<feature type="domain" description="Glycosyltransferase RgtA/B/C/D-like" evidence="10">
    <location>
        <begin position="93"/>
        <end position="217"/>
    </location>
</feature>
<dbReference type="Pfam" id="PF13231">
    <property type="entry name" value="PMT_2"/>
    <property type="match status" value="1"/>
</dbReference>
<feature type="transmembrane region" description="Helical" evidence="9">
    <location>
        <begin position="141"/>
        <end position="163"/>
    </location>
</feature>
<dbReference type="PANTHER" id="PTHR33908:SF11">
    <property type="entry name" value="MEMBRANE PROTEIN"/>
    <property type="match status" value="1"/>
</dbReference>
<evidence type="ECO:0000256" key="3">
    <source>
        <dbReference type="ARBA" id="ARBA00022676"/>
    </source>
</evidence>
<dbReference type="GO" id="GO:0005886">
    <property type="term" value="C:plasma membrane"/>
    <property type="evidence" value="ECO:0007669"/>
    <property type="project" value="UniProtKB-SubCell"/>
</dbReference>
<keyword evidence="2" id="KW-1003">Cell membrane</keyword>
<sequence length="747" mass="80755">MLLPRSSSLPRGLDGLPLATARETQIARLVLLIATLWFALVASWELLGPPLAGHFASSASMGIIAENMLRWRIPGPVWEYTTTRPTPAMYYCHHPWGIFWTTAAFMKVLGRHDVVCRLPAVLLSVATPPLLYALGRSLYRPAAGAAAAATFVVLPIALSFANFNALEVPVMAWTLLGVWGYVRLLQTWRKRWIAVSVLGLTLGMHADWPAFVLTGGLLAFGALRGFLAPVSVFGPVHPRRFAQWWVLTAAAAVLTLGLYLVLFQRAGKLVDLLQSYAMRSSGNEAPLGAVLASRRYWLELMFTPVGLGLGALGVLACLGRLTLRRREADAIPLLYFVMAAVQYVVFRQGADIHIFWPHHGAAYLALAMAALVDMGAHVTHGTASPVGGQRAWTISLSVALLLLGVILRDGIPALRYARETGGRFNEKGLLIDSDGDKIALLRWLSERIPGDARVDLHAGMKATWAQTWALGGRMVGVERPVPSGAPRGVYVADVRYLSDAVQADLVKRFRVVAVGPYWLVATPELLAMLSPGGPEESGIVALSFRETEPSALVWALEAATEPVRSIAPDPFLTWELRTHFDLPTAPPLDEPVTLEQRRIAHNAALASGDTAGASARLAEIRASLSSDGARFSDGTEILGATFQAGARALLTVVVQAGGPLESGVSLAVRSRVVARAWLSATMPDPVEREVGLPLWIAPERWRAGFLYTDPVPIRKRPGTEAFWASFRGKGAPHREGGGPSIEVLRLP</sequence>
<feature type="transmembrane region" description="Helical" evidence="9">
    <location>
        <begin position="244"/>
        <end position="263"/>
    </location>
</feature>
<feature type="transmembrane region" description="Helical" evidence="9">
    <location>
        <begin position="26"/>
        <end position="47"/>
    </location>
</feature>
<dbReference type="GO" id="GO:0009103">
    <property type="term" value="P:lipopolysaccharide biosynthetic process"/>
    <property type="evidence" value="ECO:0007669"/>
    <property type="project" value="UniProtKB-ARBA"/>
</dbReference>
<protein>
    <submittedName>
        <fullName evidence="11">Glycosyltransferase</fullName>
    </submittedName>
</protein>
<comment type="subcellular location">
    <subcellularLocation>
        <location evidence="1">Cell membrane</location>
        <topology evidence="1">Multi-pass membrane protein</topology>
    </subcellularLocation>
</comment>
<evidence type="ECO:0000256" key="2">
    <source>
        <dbReference type="ARBA" id="ARBA00022475"/>
    </source>
</evidence>
<organism evidence="11 12">
    <name type="scientific">Chondromyces crocatus</name>
    <dbReference type="NCBI Taxonomy" id="52"/>
    <lineage>
        <taxon>Bacteria</taxon>
        <taxon>Pseudomonadati</taxon>
        <taxon>Myxococcota</taxon>
        <taxon>Polyangia</taxon>
        <taxon>Polyangiales</taxon>
        <taxon>Polyangiaceae</taxon>
        <taxon>Chondromyces</taxon>
    </lineage>
</organism>
<evidence type="ECO:0000313" key="12">
    <source>
        <dbReference type="Proteomes" id="UP000067626"/>
    </source>
</evidence>
<evidence type="ECO:0000256" key="1">
    <source>
        <dbReference type="ARBA" id="ARBA00004651"/>
    </source>
</evidence>
<evidence type="ECO:0000313" key="11">
    <source>
        <dbReference type="EMBL" id="AKT42756.1"/>
    </source>
</evidence>
<gene>
    <name evidence="11" type="ORF">CMC5_069830</name>
</gene>
<evidence type="ECO:0000256" key="6">
    <source>
        <dbReference type="ARBA" id="ARBA00022989"/>
    </source>
</evidence>
<dbReference type="STRING" id="52.CMC5_069830"/>
<feature type="region of interest" description="Disordered" evidence="8">
    <location>
        <begin position="728"/>
        <end position="747"/>
    </location>
</feature>
<feature type="transmembrane region" description="Helical" evidence="9">
    <location>
        <begin position="296"/>
        <end position="318"/>
    </location>
</feature>
<evidence type="ECO:0000256" key="7">
    <source>
        <dbReference type="ARBA" id="ARBA00023136"/>
    </source>
</evidence>
<keyword evidence="3" id="KW-0328">Glycosyltransferase</keyword>
<reference evidence="11 12" key="1">
    <citation type="submission" date="2015-07" db="EMBL/GenBank/DDBJ databases">
        <title>Genome analysis of myxobacterium Chondromyces crocatus Cm c5 reveals a high potential for natural compound synthesis and the genetic basis for the loss of fruiting body formation.</title>
        <authorList>
            <person name="Zaburannyi N."/>
            <person name="Bunk B."/>
            <person name="Maier J."/>
            <person name="Overmann J."/>
            <person name="Mueller R."/>
        </authorList>
    </citation>
    <scope>NUCLEOTIDE SEQUENCE [LARGE SCALE GENOMIC DNA]</scope>
    <source>
        <strain evidence="11 12">Cm c5</strain>
    </source>
</reference>
<evidence type="ECO:0000256" key="4">
    <source>
        <dbReference type="ARBA" id="ARBA00022679"/>
    </source>
</evidence>
<feature type="transmembrane region" description="Helical" evidence="9">
    <location>
        <begin position="361"/>
        <end position="379"/>
    </location>
</feature>
<dbReference type="InterPro" id="IPR038731">
    <property type="entry name" value="RgtA/B/C-like"/>
</dbReference>
<feature type="transmembrane region" description="Helical" evidence="9">
    <location>
        <begin position="170"/>
        <end position="188"/>
    </location>
</feature>
<dbReference type="InterPro" id="IPR050297">
    <property type="entry name" value="LipidA_mod_glycosyltrf_83"/>
</dbReference>
<feature type="transmembrane region" description="Helical" evidence="9">
    <location>
        <begin position="114"/>
        <end position="135"/>
    </location>
</feature>
<dbReference type="AlphaFoldDB" id="A0A0K1EPH7"/>
<evidence type="ECO:0000259" key="10">
    <source>
        <dbReference type="Pfam" id="PF13231"/>
    </source>
</evidence>
<dbReference type="PANTHER" id="PTHR33908">
    <property type="entry name" value="MANNOSYLTRANSFERASE YKCB-RELATED"/>
    <property type="match status" value="1"/>
</dbReference>
<keyword evidence="5 9" id="KW-0812">Transmembrane</keyword>
<evidence type="ECO:0000256" key="9">
    <source>
        <dbReference type="SAM" id="Phobius"/>
    </source>
</evidence>
<evidence type="ECO:0000256" key="8">
    <source>
        <dbReference type="SAM" id="MobiDB-lite"/>
    </source>
</evidence>